<reference evidence="8" key="1">
    <citation type="journal article" date="2021" name="Open Biol.">
        <title>Shared evolutionary footprints suggest mitochondrial oxidative damage underlies multiple complex I losses in fungi.</title>
        <authorList>
            <person name="Schikora-Tamarit M.A."/>
            <person name="Marcet-Houben M."/>
            <person name="Nosek J."/>
            <person name="Gabaldon T."/>
        </authorList>
    </citation>
    <scope>NUCLEOTIDE SEQUENCE</scope>
    <source>
        <strain evidence="8">CBS6075</strain>
    </source>
</reference>
<feature type="transmembrane region" description="Helical" evidence="7">
    <location>
        <begin position="12"/>
        <end position="35"/>
    </location>
</feature>
<feature type="binding site" description="axial binding residue" evidence="5">
    <location>
        <position position="449"/>
    </location>
    <ligand>
        <name>heme</name>
        <dbReference type="ChEBI" id="CHEBI:30413"/>
    </ligand>
    <ligandPart>
        <name>Fe</name>
        <dbReference type="ChEBI" id="CHEBI:18248"/>
    </ligandPart>
</feature>
<comment type="caution">
    <text evidence="8">The sequence shown here is derived from an EMBL/GenBank/DDBJ whole genome shotgun (WGS) entry which is preliminary data.</text>
</comment>
<dbReference type="Pfam" id="PF00067">
    <property type="entry name" value="p450"/>
    <property type="match status" value="1"/>
</dbReference>
<keyword evidence="6" id="KW-0503">Monooxygenase</keyword>
<evidence type="ECO:0000256" key="1">
    <source>
        <dbReference type="ARBA" id="ARBA00001971"/>
    </source>
</evidence>
<dbReference type="OrthoDB" id="1470350at2759"/>
<evidence type="ECO:0000256" key="4">
    <source>
        <dbReference type="ARBA" id="ARBA00023004"/>
    </source>
</evidence>
<dbReference type="PROSITE" id="PS00086">
    <property type="entry name" value="CYTOCHROME_P450"/>
    <property type="match status" value="1"/>
</dbReference>
<evidence type="ECO:0000313" key="9">
    <source>
        <dbReference type="Proteomes" id="UP000769157"/>
    </source>
</evidence>
<keyword evidence="7" id="KW-0472">Membrane</keyword>
<gene>
    <name evidence="8" type="ORF">OGAPHI_002498</name>
</gene>
<dbReference type="PANTHER" id="PTHR24305">
    <property type="entry name" value="CYTOCHROME P450"/>
    <property type="match status" value="1"/>
</dbReference>
<reference evidence="8" key="2">
    <citation type="submission" date="2021-01" db="EMBL/GenBank/DDBJ databases">
        <authorList>
            <person name="Schikora-Tamarit M.A."/>
        </authorList>
    </citation>
    <scope>NUCLEOTIDE SEQUENCE</scope>
    <source>
        <strain evidence="8">CBS6075</strain>
    </source>
</reference>
<evidence type="ECO:0000256" key="5">
    <source>
        <dbReference type="PIRSR" id="PIRSR602401-1"/>
    </source>
</evidence>
<dbReference type="InterPro" id="IPR017972">
    <property type="entry name" value="Cyt_P450_CS"/>
</dbReference>
<dbReference type="EMBL" id="JAEUBE010000158">
    <property type="protein sequence ID" value="KAH3668743.1"/>
    <property type="molecule type" value="Genomic_DNA"/>
</dbReference>
<dbReference type="PRINTS" id="PR00385">
    <property type="entry name" value="P450"/>
</dbReference>
<keyword evidence="5 6" id="KW-0349">Heme</keyword>
<keyword evidence="7" id="KW-1133">Transmembrane helix</keyword>
<dbReference type="InterPro" id="IPR036396">
    <property type="entry name" value="Cyt_P450_sf"/>
</dbReference>
<accession>A0A9P8PAS4</accession>
<dbReference type="GeneID" id="70234465"/>
<comment type="similarity">
    <text evidence="2 6">Belongs to the cytochrome P450 family.</text>
</comment>
<dbReference type="PANTHER" id="PTHR24305:SF166">
    <property type="entry name" value="CYTOCHROME P450 12A4, MITOCHONDRIAL-RELATED"/>
    <property type="match status" value="1"/>
</dbReference>
<keyword evidence="7" id="KW-0812">Transmembrane</keyword>
<dbReference type="PRINTS" id="PR00463">
    <property type="entry name" value="EP450I"/>
</dbReference>
<dbReference type="GO" id="GO:0005506">
    <property type="term" value="F:iron ion binding"/>
    <property type="evidence" value="ECO:0007669"/>
    <property type="project" value="InterPro"/>
</dbReference>
<comment type="cofactor">
    <cofactor evidence="1 5">
        <name>heme</name>
        <dbReference type="ChEBI" id="CHEBI:30413"/>
    </cofactor>
</comment>
<sequence length="508" mass="58495">MLAQFVAQYHEELLTTLQASAISFLIYYFVLYPIYFHPLARIPGPKLCALTKYWILYISWSEQRNRYVHRLHEEYGPIVRVGPDEVDISDAEYMKDIYVDNFDKTSFYTQFADFGSFNTFSTVDKKSHRQSRKVSAKLYSKSTVVSEPFQVKVRSVMSDLLKVLDENQEKTLNTFYLWSIMAMDTISGFAFGSKVSKRLLRDPFGEGASTVVAFMTQSSAWFWTTQLPQFRRWVIPAYINEASNVACQWISEQFADSLDKNDETSSSLVGVLLGEPGAKVFDSNRAKSEIFDHIAAGHNTTGTTLSFYFYELARDTKKQDRLREELKQLNGGNLATNDYSSSLYSDIEELPYLSALTQEVFRIYAAIPGQEPRKAPKNGFWWRGSKETPRTFIPEGKTVVMQPWSLHRDPVLFEDPELFNPDRWLIDDEQKLKAMNKQMMHFGYGARMCLGLHIATCEIKLCVANVISRYRVSLDDSYDYANNVQMKDIYTTIPKSRDVPLIFSGLEK</sequence>
<evidence type="ECO:0008006" key="10">
    <source>
        <dbReference type="Google" id="ProtNLM"/>
    </source>
</evidence>
<name>A0A9P8PAS4_9ASCO</name>
<dbReference type="GO" id="GO:0004497">
    <property type="term" value="F:monooxygenase activity"/>
    <property type="evidence" value="ECO:0007669"/>
    <property type="project" value="UniProtKB-KW"/>
</dbReference>
<keyword evidence="3 5" id="KW-0479">Metal-binding</keyword>
<dbReference type="GO" id="GO:0016705">
    <property type="term" value="F:oxidoreductase activity, acting on paired donors, with incorporation or reduction of molecular oxygen"/>
    <property type="evidence" value="ECO:0007669"/>
    <property type="project" value="InterPro"/>
</dbReference>
<dbReference type="RefSeq" id="XP_046063157.1">
    <property type="nucleotide sequence ID" value="XM_046203375.1"/>
</dbReference>
<evidence type="ECO:0000256" key="6">
    <source>
        <dbReference type="RuleBase" id="RU000461"/>
    </source>
</evidence>
<dbReference type="InterPro" id="IPR001128">
    <property type="entry name" value="Cyt_P450"/>
</dbReference>
<evidence type="ECO:0000256" key="7">
    <source>
        <dbReference type="SAM" id="Phobius"/>
    </source>
</evidence>
<dbReference type="InterPro" id="IPR002401">
    <property type="entry name" value="Cyt_P450_E_grp-I"/>
</dbReference>
<evidence type="ECO:0000256" key="3">
    <source>
        <dbReference type="ARBA" id="ARBA00022723"/>
    </source>
</evidence>
<proteinExistence type="inferred from homology"/>
<dbReference type="InterPro" id="IPR050121">
    <property type="entry name" value="Cytochrome_P450_monoxygenase"/>
</dbReference>
<keyword evidence="6" id="KW-0560">Oxidoreductase</keyword>
<dbReference type="GO" id="GO:0020037">
    <property type="term" value="F:heme binding"/>
    <property type="evidence" value="ECO:0007669"/>
    <property type="project" value="InterPro"/>
</dbReference>
<dbReference type="Proteomes" id="UP000769157">
    <property type="component" value="Unassembled WGS sequence"/>
</dbReference>
<evidence type="ECO:0000313" key="8">
    <source>
        <dbReference type="EMBL" id="KAH3668743.1"/>
    </source>
</evidence>
<dbReference type="Gene3D" id="1.10.630.10">
    <property type="entry name" value="Cytochrome P450"/>
    <property type="match status" value="1"/>
</dbReference>
<evidence type="ECO:0000256" key="2">
    <source>
        <dbReference type="ARBA" id="ARBA00010617"/>
    </source>
</evidence>
<protein>
    <recommendedName>
        <fullName evidence="10">Cytochrome P450</fullName>
    </recommendedName>
</protein>
<keyword evidence="4 5" id="KW-0408">Iron</keyword>
<keyword evidence="9" id="KW-1185">Reference proteome</keyword>
<dbReference type="SUPFAM" id="SSF48264">
    <property type="entry name" value="Cytochrome P450"/>
    <property type="match status" value="1"/>
</dbReference>
<dbReference type="AlphaFoldDB" id="A0A9P8PAS4"/>
<organism evidence="8 9">
    <name type="scientific">Ogataea philodendri</name>
    <dbReference type="NCBI Taxonomy" id="1378263"/>
    <lineage>
        <taxon>Eukaryota</taxon>
        <taxon>Fungi</taxon>
        <taxon>Dikarya</taxon>
        <taxon>Ascomycota</taxon>
        <taxon>Saccharomycotina</taxon>
        <taxon>Pichiomycetes</taxon>
        <taxon>Pichiales</taxon>
        <taxon>Pichiaceae</taxon>
        <taxon>Ogataea</taxon>
    </lineage>
</organism>